<dbReference type="Gene3D" id="3.40.50.300">
    <property type="entry name" value="P-loop containing nucleotide triphosphate hydrolases"/>
    <property type="match status" value="1"/>
</dbReference>
<evidence type="ECO:0000256" key="2">
    <source>
        <dbReference type="ARBA" id="ARBA00022801"/>
    </source>
</evidence>
<comment type="caution">
    <text evidence="6">The sequence shown here is derived from an EMBL/GenBank/DDBJ whole genome shotgun (WGS) entry which is preliminary data.</text>
</comment>
<dbReference type="GO" id="GO:0043138">
    <property type="term" value="F:3'-5' DNA helicase activity"/>
    <property type="evidence" value="ECO:0007669"/>
    <property type="project" value="TreeGrafter"/>
</dbReference>
<sequence>RLLSLNELVSDITPAVEARDVALSILTIHKAKGMEYKVVFLADISSSSRRDTAPLGFDSELGIGFNYRDICGKKTRTIAGSIADETEKKKKIAESKRLFYVGCTRAEDFLIISGGTPSKEPDTMFEKDNWMGWLHAALGLTPEGDPAGDCPEELFEYRRITEEQTFDAVSMIDYWANVITEEKPAPVMDAEIEKIIKQPEHVPVHAKPEHLSPTQIMDYLECPALYLYKYVYNLKGRRSAGDGGGYG</sequence>
<keyword evidence="2" id="KW-0378">Hydrolase</keyword>
<feature type="non-terminal residue" evidence="6">
    <location>
        <position position="1"/>
    </location>
</feature>
<dbReference type="GO" id="GO:0005524">
    <property type="term" value="F:ATP binding"/>
    <property type="evidence" value="ECO:0007669"/>
    <property type="project" value="UniProtKB-KW"/>
</dbReference>
<dbReference type="InterPro" id="IPR027417">
    <property type="entry name" value="P-loop_NTPase"/>
</dbReference>
<feature type="non-terminal residue" evidence="6">
    <location>
        <position position="247"/>
    </location>
</feature>
<dbReference type="PANTHER" id="PTHR11070:SF2">
    <property type="entry name" value="ATP-DEPENDENT DNA HELICASE SRS2"/>
    <property type="match status" value="1"/>
</dbReference>
<name>X0XDT8_9ZZZZ</name>
<reference evidence="6" key="1">
    <citation type="journal article" date="2014" name="Front. Microbiol.">
        <title>High frequency of phylogenetically diverse reductive dehalogenase-homologous genes in deep subseafloor sedimentary metagenomes.</title>
        <authorList>
            <person name="Kawai M."/>
            <person name="Futagami T."/>
            <person name="Toyoda A."/>
            <person name="Takaki Y."/>
            <person name="Nishi S."/>
            <person name="Hori S."/>
            <person name="Arai W."/>
            <person name="Tsubouchi T."/>
            <person name="Morono Y."/>
            <person name="Uchiyama I."/>
            <person name="Ito T."/>
            <person name="Fujiyama A."/>
            <person name="Inagaki F."/>
            <person name="Takami H."/>
        </authorList>
    </citation>
    <scope>NUCLEOTIDE SEQUENCE</scope>
    <source>
        <strain evidence="6">Expedition CK06-06</strain>
    </source>
</reference>
<accession>X0XDT8</accession>
<dbReference type="GO" id="GO:0005829">
    <property type="term" value="C:cytosol"/>
    <property type="evidence" value="ECO:0007669"/>
    <property type="project" value="TreeGrafter"/>
</dbReference>
<keyword evidence="1" id="KW-0547">Nucleotide-binding</keyword>
<feature type="domain" description="UvrD-like helicase C-terminal" evidence="5">
    <location>
        <begin position="7"/>
        <end position="113"/>
    </location>
</feature>
<evidence type="ECO:0000256" key="3">
    <source>
        <dbReference type="ARBA" id="ARBA00022806"/>
    </source>
</evidence>
<dbReference type="GO" id="GO:0016787">
    <property type="term" value="F:hydrolase activity"/>
    <property type="evidence" value="ECO:0007669"/>
    <property type="project" value="UniProtKB-KW"/>
</dbReference>
<gene>
    <name evidence="6" type="ORF">S01H1_68619</name>
</gene>
<dbReference type="EMBL" id="BARS01045510">
    <property type="protein sequence ID" value="GAG33552.1"/>
    <property type="molecule type" value="Genomic_DNA"/>
</dbReference>
<dbReference type="SUPFAM" id="SSF52540">
    <property type="entry name" value="P-loop containing nucleoside triphosphate hydrolases"/>
    <property type="match status" value="1"/>
</dbReference>
<evidence type="ECO:0000313" key="6">
    <source>
        <dbReference type="EMBL" id="GAG33552.1"/>
    </source>
</evidence>
<keyword evidence="3" id="KW-0347">Helicase</keyword>
<keyword evidence="4" id="KW-0067">ATP-binding</keyword>
<proteinExistence type="predicted"/>
<organism evidence="6">
    <name type="scientific">marine sediment metagenome</name>
    <dbReference type="NCBI Taxonomy" id="412755"/>
    <lineage>
        <taxon>unclassified sequences</taxon>
        <taxon>metagenomes</taxon>
        <taxon>ecological metagenomes</taxon>
    </lineage>
</organism>
<protein>
    <recommendedName>
        <fullName evidence="5">UvrD-like helicase C-terminal domain-containing protein</fullName>
    </recommendedName>
</protein>
<evidence type="ECO:0000256" key="4">
    <source>
        <dbReference type="ARBA" id="ARBA00022840"/>
    </source>
</evidence>
<dbReference type="Pfam" id="PF13361">
    <property type="entry name" value="UvrD_C"/>
    <property type="match status" value="1"/>
</dbReference>
<dbReference type="InterPro" id="IPR014017">
    <property type="entry name" value="DNA_helicase_UvrD-like_C"/>
</dbReference>
<evidence type="ECO:0000259" key="5">
    <source>
        <dbReference type="Pfam" id="PF13361"/>
    </source>
</evidence>
<dbReference type="GO" id="GO:0003677">
    <property type="term" value="F:DNA binding"/>
    <property type="evidence" value="ECO:0007669"/>
    <property type="project" value="InterPro"/>
</dbReference>
<dbReference type="InterPro" id="IPR000212">
    <property type="entry name" value="DNA_helicase_UvrD/REP"/>
</dbReference>
<dbReference type="PANTHER" id="PTHR11070">
    <property type="entry name" value="UVRD / RECB / PCRA DNA HELICASE FAMILY MEMBER"/>
    <property type="match status" value="1"/>
</dbReference>
<dbReference type="AlphaFoldDB" id="X0XDT8"/>
<evidence type="ECO:0000256" key="1">
    <source>
        <dbReference type="ARBA" id="ARBA00022741"/>
    </source>
</evidence>
<dbReference type="GO" id="GO:0000725">
    <property type="term" value="P:recombinational repair"/>
    <property type="evidence" value="ECO:0007669"/>
    <property type="project" value="TreeGrafter"/>
</dbReference>